<accession>A0A0Q3PUU1</accession>
<dbReference type="STRING" id="12930.A0A0Q3PUU1"/>
<dbReference type="AlphaFoldDB" id="A0A0Q3PUU1"/>
<gene>
    <name evidence="1" type="ORF">AAES_44509</name>
</gene>
<dbReference type="EMBL" id="LMAW01000936">
    <property type="protein sequence ID" value="KQK84955.1"/>
    <property type="molecule type" value="Genomic_DNA"/>
</dbReference>
<sequence length="132" mass="15340">MLMKTQLRWAGHISRMEDRCLPKIVFCSELTTGCCNRSAPKMRYKDSLKQYISLGHIDYHQWSTLASNREIWSHIIHNAAVSFENTCRICLKEKRQSRKNHALPMPPKETSRCAFCNRTCLSCIGLFSHQHA</sequence>
<comment type="caution">
    <text evidence="1">The sequence shown here is derived from an EMBL/GenBank/DDBJ whole genome shotgun (WGS) entry which is preliminary data.</text>
</comment>
<organism evidence="1 2">
    <name type="scientific">Amazona aestiva</name>
    <name type="common">Blue-fronted Amazon parrot</name>
    <dbReference type="NCBI Taxonomy" id="12930"/>
    <lineage>
        <taxon>Eukaryota</taxon>
        <taxon>Metazoa</taxon>
        <taxon>Chordata</taxon>
        <taxon>Craniata</taxon>
        <taxon>Vertebrata</taxon>
        <taxon>Euteleostomi</taxon>
        <taxon>Archelosauria</taxon>
        <taxon>Archosauria</taxon>
        <taxon>Dinosauria</taxon>
        <taxon>Saurischia</taxon>
        <taxon>Theropoda</taxon>
        <taxon>Coelurosauria</taxon>
        <taxon>Aves</taxon>
        <taxon>Neognathae</taxon>
        <taxon>Neoaves</taxon>
        <taxon>Telluraves</taxon>
        <taxon>Australaves</taxon>
        <taxon>Psittaciformes</taxon>
        <taxon>Psittacidae</taxon>
        <taxon>Amazona</taxon>
    </lineage>
</organism>
<reference evidence="1 2" key="1">
    <citation type="submission" date="2015-10" db="EMBL/GenBank/DDBJ databases">
        <authorList>
            <person name="Gilbert D.G."/>
        </authorList>
    </citation>
    <scope>NUCLEOTIDE SEQUENCE [LARGE SCALE GENOMIC DNA]</scope>
    <source>
        <strain evidence="1">FVVF132</strain>
    </source>
</reference>
<protein>
    <submittedName>
        <fullName evidence="1">Uncharacterized protein</fullName>
    </submittedName>
</protein>
<proteinExistence type="predicted"/>
<dbReference type="OrthoDB" id="10063195at2759"/>
<dbReference type="Proteomes" id="UP000051836">
    <property type="component" value="Unassembled WGS sequence"/>
</dbReference>
<evidence type="ECO:0000313" key="1">
    <source>
        <dbReference type="EMBL" id="KQK84955.1"/>
    </source>
</evidence>
<keyword evidence="2" id="KW-1185">Reference proteome</keyword>
<evidence type="ECO:0000313" key="2">
    <source>
        <dbReference type="Proteomes" id="UP000051836"/>
    </source>
</evidence>
<name>A0A0Q3PUU1_AMAAE</name>